<comment type="caution">
    <text evidence="2">The sequence shown here is derived from an EMBL/GenBank/DDBJ whole genome shotgun (WGS) entry which is preliminary data.</text>
</comment>
<organism evidence="2 3">
    <name type="scientific">Streptomyces argenteolus</name>
    <dbReference type="NCBI Taxonomy" id="67274"/>
    <lineage>
        <taxon>Bacteria</taxon>
        <taxon>Bacillati</taxon>
        <taxon>Actinomycetota</taxon>
        <taxon>Actinomycetes</taxon>
        <taxon>Kitasatosporales</taxon>
        <taxon>Streptomycetaceae</taxon>
        <taxon>Streptomyces</taxon>
    </lineage>
</organism>
<feature type="transmembrane region" description="Helical" evidence="1">
    <location>
        <begin position="128"/>
        <end position="154"/>
    </location>
</feature>
<evidence type="ECO:0000256" key="1">
    <source>
        <dbReference type="SAM" id="Phobius"/>
    </source>
</evidence>
<evidence type="ECO:0000313" key="3">
    <source>
        <dbReference type="Proteomes" id="UP001602322"/>
    </source>
</evidence>
<keyword evidence="1" id="KW-0472">Membrane</keyword>
<feature type="transmembrane region" description="Helical" evidence="1">
    <location>
        <begin position="301"/>
        <end position="319"/>
    </location>
</feature>
<sequence>MSTLTALRGPVRVVVRQHRWTLRIAAGLALLALLGLVALTLRSSHVAEVFAASGCPVDGGAGRSCDVTARSYLDSMFEYRKIFDDVALALLALPALLSGFVAGPLIARELESGTYKLSWTQSVSPARWLVSKLAVPAALVLAGTAVLGAGLYAAQSVSDNPYRSEWYTMYVYATTGTVPAAHVLFGAAVGALVGILVRRTLLASALSALVTGAVGASFAALRAGLWPTSTVTGRSLDVRENIWWVETGHLTGTGGRLSQDVCAQAVTESDRARCFADHDITGHYLDYHPASHFWPLQLVETGILLALAAVAVAVAFRVLRRRTG</sequence>
<dbReference type="EMBL" id="JBIBEG010000015">
    <property type="protein sequence ID" value="MFF5900707.1"/>
    <property type="molecule type" value="Genomic_DNA"/>
</dbReference>
<evidence type="ECO:0008006" key="4">
    <source>
        <dbReference type="Google" id="ProtNLM"/>
    </source>
</evidence>
<protein>
    <recommendedName>
        <fullName evidence="4">ABC-2 family transporter</fullName>
    </recommendedName>
</protein>
<keyword evidence="3" id="KW-1185">Reference proteome</keyword>
<dbReference type="RefSeq" id="WP_387908901.1">
    <property type="nucleotide sequence ID" value="NZ_JBIBEG010000015.1"/>
</dbReference>
<gene>
    <name evidence="2" type="ORF">ACFY8O_32955</name>
</gene>
<proteinExistence type="predicted"/>
<name>A0ABW6XG19_9ACTN</name>
<dbReference type="Proteomes" id="UP001602322">
    <property type="component" value="Unassembled WGS sequence"/>
</dbReference>
<keyword evidence="1" id="KW-0812">Transmembrane</keyword>
<evidence type="ECO:0000313" key="2">
    <source>
        <dbReference type="EMBL" id="MFF5900707.1"/>
    </source>
</evidence>
<reference evidence="2 3" key="1">
    <citation type="submission" date="2024-10" db="EMBL/GenBank/DDBJ databases">
        <title>The Natural Products Discovery Center: Release of the First 8490 Sequenced Strains for Exploring Actinobacteria Biosynthetic Diversity.</title>
        <authorList>
            <person name="Kalkreuter E."/>
            <person name="Kautsar S.A."/>
            <person name="Yang D."/>
            <person name="Bader C.D."/>
            <person name="Teijaro C.N."/>
            <person name="Fluegel L."/>
            <person name="Davis C.M."/>
            <person name="Simpson J.R."/>
            <person name="Lauterbach L."/>
            <person name="Steele A.D."/>
            <person name="Gui C."/>
            <person name="Meng S."/>
            <person name="Li G."/>
            <person name="Viehrig K."/>
            <person name="Ye F."/>
            <person name="Su P."/>
            <person name="Kiefer A.F."/>
            <person name="Nichols A."/>
            <person name="Cepeda A.J."/>
            <person name="Yan W."/>
            <person name="Fan B."/>
            <person name="Jiang Y."/>
            <person name="Adhikari A."/>
            <person name="Zheng C.-J."/>
            <person name="Schuster L."/>
            <person name="Cowan T.M."/>
            <person name="Smanski M.J."/>
            <person name="Chevrette M.G."/>
            <person name="De Carvalho L.P.S."/>
            <person name="Shen B."/>
        </authorList>
    </citation>
    <scope>NUCLEOTIDE SEQUENCE [LARGE SCALE GENOMIC DNA]</scope>
    <source>
        <strain evidence="2 3">NPDC012540</strain>
    </source>
</reference>
<feature type="transmembrane region" description="Helical" evidence="1">
    <location>
        <begin position="86"/>
        <end position="107"/>
    </location>
</feature>
<keyword evidence="1" id="KW-1133">Transmembrane helix</keyword>
<feature type="transmembrane region" description="Helical" evidence="1">
    <location>
        <begin position="200"/>
        <end position="221"/>
    </location>
</feature>
<feature type="transmembrane region" description="Helical" evidence="1">
    <location>
        <begin position="169"/>
        <end position="193"/>
    </location>
</feature>
<accession>A0ABW6XG19</accession>
<feature type="transmembrane region" description="Helical" evidence="1">
    <location>
        <begin position="20"/>
        <end position="41"/>
    </location>
</feature>